<dbReference type="InterPro" id="IPR017452">
    <property type="entry name" value="GPCR_Rhodpsn_7TM"/>
</dbReference>
<feature type="domain" description="G-protein coupled receptors family 1 profile" evidence="11">
    <location>
        <begin position="45"/>
        <end position="298"/>
    </location>
</feature>
<dbReference type="GO" id="GO:0005886">
    <property type="term" value="C:plasma membrane"/>
    <property type="evidence" value="ECO:0007669"/>
    <property type="project" value="UniProtKB-SubCell"/>
</dbReference>
<keyword evidence="7 9" id="KW-0675">Receptor</keyword>
<feature type="transmembrane region" description="Helical" evidence="10">
    <location>
        <begin position="65"/>
        <end position="88"/>
    </location>
</feature>
<evidence type="ECO:0000313" key="12">
    <source>
        <dbReference type="Proteomes" id="UP000515150"/>
    </source>
</evidence>
<dbReference type="GeneID" id="114847715"/>
<evidence type="ECO:0000256" key="4">
    <source>
        <dbReference type="ARBA" id="ARBA00022989"/>
    </source>
</evidence>
<evidence type="ECO:0000256" key="3">
    <source>
        <dbReference type="ARBA" id="ARBA00022692"/>
    </source>
</evidence>
<keyword evidence="4 10" id="KW-1133">Transmembrane helix</keyword>
<dbReference type="InterPro" id="IPR050569">
    <property type="entry name" value="TAAR"/>
</dbReference>
<dbReference type="Gene3D" id="1.20.1070.10">
    <property type="entry name" value="Rhodopsin 7-helix transmembrane proteins"/>
    <property type="match status" value="1"/>
</dbReference>
<evidence type="ECO:0000256" key="1">
    <source>
        <dbReference type="ARBA" id="ARBA00004651"/>
    </source>
</evidence>
<evidence type="ECO:0000313" key="13">
    <source>
        <dbReference type="RefSeq" id="XP_028993573.1"/>
    </source>
</evidence>
<accession>A0A6P7LHR9</accession>
<dbReference type="PROSITE" id="PS00237">
    <property type="entry name" value="G_PROTEIN_RECEP_F1_1"/>
    <property type="match status" value="1"/>
</dbReference>
<reference evidence="13" key="1">
    <citation type="submission" date="2025-08" db="UniProtKB">
        <authorList>
            <consortium name="RefSeq"/>
        </authorList>
    </citation>
    <scope>IDENTIFICATION</scope>
</reference>
<keyword evidence="12" id="KW-1185">Reference proteome</keyword>
<protein>
    <submittedName>
        <fullName evidence="13">Trace amine-associated receptor 13c-like</fullName>
    </submittedName>
</protein>
<dbReference type="InParanoid" id="A0A6P7LHR9"/>
<dbReference type="RefSeq" id="XP_028993573.1">
    <property type="nucleotide sequence ID" value="XM_029137740.3"/>
</dbReference>
<evidence type="ECO:0000256" key="7">
    <source>
        <dbReference type="ARBA" id="ARBA00023170"/>
    </source>
</evidence>
<dbReference type="SMART" id="SM01381">
    <property type="entry name" value="7TM_GPCR_Srsx"/>
    <property type="match status" value="1"/>
</dbReference>
<feature type="transmembrane region" description="Helical" evidence="10">
    <location>
        <begin position="249"/>
        <end position="269"/>
    </location>
</feature>
<dbReference type="AlphaFoldDB" id="A0A6P7LHR9"/>
<dbReference type="OrthoDB" id="10042731at2759"/>
<sequence length="329" mass="37510">MMMEEEAELCFPQLNTSCWKTKRPRSHTLLFYTVLSWIFLLTVTLNLLVIVSISHFRQLRTPTNFLLLSLAVSDFFVGLVMLFQIMLINGCWLLGDHMCTLYFALDYISSCTSIGIMLLISVDRYLAICDPLHYTTKVTPKRVHVCVLLCWIYSLIYVSIVMNDDFKQPGRFKSCDGECVLNNNLIHQFTDFIFIFLIPITVTMVLYVRVFVVAMAQARAMRSHIAAAPHLRSVTVTARKSEIKAARTLGVVILVFVLCICPYFCVTVTGQNAVVSAYSASFVLCLYYFNSCLNPLVYALFHPWFRKSIKLILTLQILKPGSCEANMLH</sequence>
<evidence type="ECO:0000256" key="10">
    <source>
        <dbReference type="SAM" id="Phobius"/>
    </source>
</evidence>
<feature type="transmembrane region" description="Helical" evidence="10">
    <location>
        <begin position="275"/>
        <end position="301"/>
    </location>
</feature>
<keyword evidence="6 10" id="KW-0472">Membrane</keyword>
<keyword evidence="2" id="KW-1003">Cell membrane</keyword>
<name>A0A6P7LHR9_BETSP</name>
<evidence type="ECO:0000259" key="11">
    <source>
        <dbReference type="PROSITE" id="PS50262"/>
    </source>
</evidence>
<gene>
    <name evidence="13" type="primary">LOC114847715</name>
</gene>
<comment type="subcellular location">
    <subcellularLocation>
        <location evidence="1">Cell membrane</location>
        <topology evidence="1">Multi-pass membrane protein</topology>
    </subcellularLocation>
</comment>
<evidence type="ECO:0000256" key="2">
    <source>
        <dbReference type="ARBA" id="ARBA00022475"/>
    </source>
</evidence>
<keyword evidence="3 9" id="KW-0812">Transmembrane</keyword>
<evidence type="ECO:0000256" key="5">
    <source>
        <dbReference type="ARBA" id="ARBA00023040"/>
    </source>
</evidence>
<comment type="similarity">
    <text evidence="9">Belongs to the G-protein coupled receptor 1 family.</text>
</comment>
<evidence type="ECO:0000256" key="8">
    <source>
        <dbReference type="ARBA" id="ARBA00023224"/>
    </source>
</evidence>
<keyword evidence="5 9" id="KW-0297">G-protein coupled receptor</keyword>
<dbReference type="KEGG" id="bspl:114847715"/>
<dbReference type="Pfam" id="PF00001">
    <property type="entry name" value="7tm_1"/>
    <property type="match status" value="1"/>
</dbReference>
<keyword evidence="8 9" id="KW-0807">Transducer</keyword>
<feature type="transmembrane region" description="Helical" evidence="10">
    <location>
        <begin position="29"/>
        <end position="53"/>
    </location>
</feature>
<feature type="transmembrane region" description="Helical" evidence="10">
    <location>
        <begin position="143"/>
        <end position="162"/>
    </location>
</feature>
<feature type="transmembrane region" description="Helical" evidence="10">
    <location>
        <begin position="192"/>
        <end position="212"/>
    </location>
</feature>
<dbReference type="SUPFAM" id="SSF81321">
    <property type="entry name" value="Family A G protein-coupled receptor-like"/>
    <property type="match status" value="1"/>
</dbReference>
<dbReference type="PANTHER" id="PTHR24249">
    <property type="entry name" value="HISTAMINE RECEPTOR-RELATED G-PROTEIN COUPLED RECEPTOR"/>
    <property type="match status" value="1"/>
</dbReference>
<dbReference type="GO" id="GO:0001594">
    <property type="term" value="F:trace-amine receptor activity"/>
    <property type="evidence" value="ECO:0007669"/>
    <property type="project" value="TreeGrafter"/>
</dbReference>
<evidence type="ECO:0000256" key="6">
    <source>
        <dbReference type="ARBA" id="ARBA00023136"/>
    </source>
</evidence>
<evidence type="ECO:0000256" key="9">
    <source>
        <dbReference type="RuleBase" id="RU000688"/>
    </source>
</evidence>
<dbReference type="InterPro" id="IPR000276">
    <property type="entry name" value="GPCR_Rhodpsn"/>
</dbReference>
<dbReference type="PRINTS" id="PR00237">
    <property type="entry name" value="GPCRRHODOPSN"/>
</dbReference>
<organism evidence="12 13">
    <name type="scientific">Betta splendens</name>
    <name type="common">Siamese fighting fish</name>
    <dbReference type="NCBI Taxonomy" id="158456"/>
    <lineage>
        <taxon>Eukaryota</taxon>
        <taxon>Metazoa</taxon>
        <taxon>Chordata</taxon>
        <taxon>Craniata</taxon>
        <taxon>Vertebrata</taxon>
        <taxon>Euteleostomi</taxon>
        <taxon>Actinopterygii</taxon>
        <taxon>Neopterygii</taxon>
        <taxon>Teleostei</taxon>
        <taxon>Neoteleostei</taxon>
        <taxon>Acanthomorphata</taxon>
        <taxon>Anabantaria</taxon>
        <taxon>Anabantiformes</taxon>
        <taxon>Anabantoidei</taxon>
        <taxon>Osphronemidae</taxon>
        <taxon>Betta</taxon>
    </lineage>
</organism>
<dbReference type="PROSITE" id="PS50262">
    <property type="entry name" value="G_PROTEIN_RECEP_F1_2"/>
    <property type="match status" value="1"/>
</dbReference>
<dbReference type="CDD" id="cd15055">
    <property type="entry name" value="7tmA_TAARs"/>
    <property type="match status" value="1"/>
</dbReference>
<proteinExistence type="inferred from homology"/>
<dbReference type="PANTHER" id="PTHR24249:SF381">
    <property type="entry name" value="TRACE AMINE ASSOCIATED RECEPTOR 19P-RELATED"/>
    <property type="match status" value="1"/>
</dbReference>
<dbReference type="Proteomes" id="UP000515150">
    <property type="component" value="Chromosome 21"/>
</dbReference>
<feature type="transmembrane region" description="Helical" evidence="10">
    <location>
        <begin position="100"/>
        <end position="122"/>
    </location>
</feature>